<keyword evidence="2" id="KW-1185">Reference proteome</keyword>
<evidence type="ECO:0000313" key="2">
    <source>
        <dbReference type="Proteomes" id="UP000824890"/>
    </source>
</evidence>
<proteinExistence type="predicted"/>
<name>A0ABQ7X681_BRANA</name>
<dbReference type="EMBL" id="JAGKQM010001711">
    <property type="protein sequence ID" value="KAH0851464.1"/>
    <property type="molecule type" value="Genomic_DNA"/>
</dbReference>
<organism evidence="1 2">
    <name type="scientific">Brassica napus</name>
    <name type="common">Rape</name>
    <dbReference type="NCBI Taxonomy" id="3708"/>
    <lineage>
        <taxon>Eukaryota</taxon>
        <taxon>Viridiplantae</taxon>
        <taxon>Streptophyta</taxon>
        <taxon>Embryophyta</taxon>
        <taxon>Tracheophyta</taxon>
        <taxon>Spermatophyta</taxon>
        <taxon>Magnoliopsida</taxon>
        <taxon>eudicotyledons</taxon>
        <taxon>Gunneridae</taxon>
        <taxon>Pentapetalae</taxon>
        <taxon>rosids</taxon>
        <taxon>malvids</taxon>
        <taxon>Brassicales</taxon>
        <taxon>Brassicaceae</taxon>
        <taxon>Brassiceae</taxon>
        <taxon>Brassica</taxon>
    </lineage>
</organism>
<gene>
    <name evidence="1" type="ORF">HID58_094734</name>
</gene>
<dbReference type="InterPro" id="IPR012340">
    <property type="entry name" value="NA-bd_OB-fold"/>
</dbReference>
<dbReference type="PANTHER" id="PTHR38146">
    <property type="entry name" value="30S RIBOSOMAL PROTEIN S12, CHLOROPLASTIC"/>
    <property type="match status" value="1"/>
</dbReference>
<protein>
    <submittedName>
        <fullName evidence="1">Uncharacterized protein</fullName>
    </submittedName>
</protein>
<dbReference type="SUPFAM" id="SSF50249">
    <property type="entry name" value="Nucleic acid-binding proteins"/>
    <property type="match status" value="1"/>
</dbReference>
<dbReference type="PRINTS" id="PR01034">
    <property type="entry name" value="RIBOSOMALS12"/>
</dbReference>
<comment type="caution">
    <text evidence="1">The sequence shown here is derived from an EMBL/GenBank/DDBJ whole genome shotgun (WGS) entry which is preliminary data.</text>
</comment>
<dbReference type="InterPro" id="IPR005679">
    <property type="entry name" value="Ribosomal_uS12_bac"/>
</dbReference>
<evidence type="ECO:0000313" key="1">
    <source>
        <dbReference type="EMBL" id="KAH0851464.1"/>
    </source>
</evidence>
<dbReference type="PANTHER" id="PTHR38146:SF8">
    <property type="entry name" value="TIFY DOMAIN-CONTAINING PROTEIN"/>
    <property type="match status" value="1"/>
</dbReference>
<dbReference type="Gene3D" id="2.40.50.140">
    <property type="entry name" value="Nucleic acid-binding proteins"/>
    <property type="match status" value="1"/>
</dbReference>
<reference evidence="1 2" key="1">
    <citation type="submission" date="2021-05" db="EMBL/GenBank/DDBJ databases">
        <title>Genome Assembly of Synthetic Allotetraploid Brassica napus Reveals Homoeologous Exchanges between Subgenomes.</title>
        <authorList>
            <person name="Davis J.T."/>
        </authorList>
    </citation>
    <scope>NUCLEOTIDE SEQUENCE [LARGE SCALE GENOMIC DNA]</scope>
    <source>
        <strain evidence="2">cv. Da-Ae</strain>
        <tissue evidence="1">Seedling</tissue>
    </source>
</reference>
<feature type="non-terminal residue" evidence="1">
    <location>
        <position position="1"/>
    </location>
</feature>
<accession>A0ABQ7X681</accession>
<dbReference type="Proteomes" id="UP000824890">
    <property type="component" value="Unassembled WGS sequence"/>
</dbReference>
<sequence>GILNALATALHGSIRTAPSIHRLRLGLLGYLIPFAPLVSSLSVSVRGPAECFRRWCSSDLYAFHRSTPEIPSAPTVLKLDALRPIIPDNACILCITAAAGTELADAYSPDTVIASSLGKEESGPCLSPSVADHPLGPATDHRLGKLLPHQLANQTRAPPRADSSFCSSAYGPFPAVVPLPRAGSYALLTRPPLETPLPVRLACVKHAASTKLIRNCLSFQVITCIHALHIRMEFAPRNIATPTPSRQSHEPLIHSYSITAREQVKIEKLTFIGFRDNQARTDDFHHVKDLPGVRYHIVRGTLDAVGVKDRQQGRSSAL</sequence>